<keyword evidence="3" id="KW-1185">Reference proteome</keyword>
<organism evidence="2 3">
    <name type="scientific">Diacronema lutheri</name>
    <name type="common">Unicellular marine alga</name>
    <name type="synonym">Monochrysis lutheri</name>
    <dbReference type="NCBI Taxonomy" id="2081491"/>
    <lineage>
        <taxon>Eukaryota</taxon>
        <taxon>Haptista</taxon>
        <taxon>Haptophyta</taxon>
        <taxon>Pavlovophyceae</taxon>
        <taxon>Pavlovales</taxon>
        <taxon>Pavlovaceae</taxon>
        <taxon>Diacronema</taxon>
    </lineage>
</organism>
<proteinExistence type="predicted"/>
<dbReference type="EMBL" id="JAGTXO010000013">
    <property type="protein sequence ID" value="KAG8464272.1"/>
    <property type="molecule type" value="Genomic_DNA"/>
</dbReference>
<sequence length="467" mass="49944">MYARMIAEGAGKNVIYRCIDAGLPGAGLALQVIEMAYNAVALAARHKRMSYNERYRKAIGLLMDVGAEPPPPTFDSGDGLYTEEAPYGSITHGDDYGRTSALRGVVVTPSTLEMLALGSCRAYMVTVKVIAYSGEPTARERLRGHVIIFPHERVDLSAGADFGFEAIKGALAHVRVLFVGPAGRRTALERTALQVPDLRLDACVVHNFLALRHALHGNKAPPPLAELEALFALHGIEKHIEANARVSHDETLERVCEGSDVAGVRAHAASAAQARAADPEEVAAAARAEADEAPEMRSLGALAAPAQSMGQVLAAIGTAVSPDKPAMAAAQVANALAPAPTSAPAGAKPWTQQRGDAPRDDYGGAAPALYDTFWPLFPLRRGFAPGRAVDARQTRHMLLYFDNRFSQTLPLVFTPADIRLRHAVNSTKSARVRTHPGAFDKFVALVNDHNVFLSVSPDDVHALDDIR</sequence>
<gene>
    <name evidence="2" type="ORF">KFE25_003335</name>
</gene>
<feature type="region of interest" description="Disordered" evidence="1">
    <location>
        <begin position="339"/>
        <end position="362"/>
    </location>
</feature>
<dbReference type="Proteomes" id="UP000751190">
    <property type="component" value="Unassembled WGS sequence"/>
</dbReference>
<name>A0A8J6C792_DIALT</name>
<evidence type="ECO:0000256" key="1">
    <source>
        <dbReference type="SAM" id="MobiDB-lite"/>
    </source>
</evidence>
<evidence type="ECO:0000313" key="2">
    <source>
        <dbReference type="EMBL" id="KAG8464272.1"/>
    </source>
</evidence>
<dbReference type="OrthoDB" id="10611861at2759"/>
<comment type="caution">
    <text evidence="2">The sequence shown here is derived from an EMBL/GenBank/DDBJ whole genome shotgun (WGS) entry which is preliminary data.</text>
</comment>
<reference evidence="2" key="1">
    <citation type="submission" date="2021-05" db="EMBL/GenBank/DDBJ databases">
        <title>The genome of the haptophyte Pavlova lutheri (Diacronema luteri, Pavlovales) - a model for lipid biosynthesis in eukaryotic algae.</title>
        <authorList>
            <person name="Hulatt C.J."/>
            <person name="Posewitz M.C."/>
        </authorList>
    </citation>
    <scope>NUCLEOTIDE SEQUENCE</scope>
    <source>
        <strain evidence="2">NIVA-4/92</strain>
    </source>
</reference>
<accession>A0A8J6C792</accession>
<dbReference type="AlphaFoldDB" id="A0A8J6C792"/>
<protein>
    <submittedName>
        <fullName evidence="2">Uncharacterized protein</fullName>
    </submittedName>
</protein>
<evidence type="ECO:0000313" key="3">
    <source>
        <dbReference type="Proteomes" id="UP000751190"/>
    </source>
</evidence>